<evidence type="ECO:0000259" key="7">
    <source>
        <dbReference type="Pfam" id="PF07687"/>
    </source>
</evidence>
<keyword evidence="1 5" id="KW-0028">Amino-acid biosynthesis</keyword>
<organism evidence="8 9">
    <name type="scientific">Fructobacillus durionis</name>
    <dbReference type="NCBI Taxonomy" id="283737"/>
    <lineage>
        <taxon>Bacteria</taxon>
        <taxon>Bacillati</taxon>
        <taxon>Bacillota</taxon>
        <taxon>Bacilli</taxon>
        <taxon>Lactobacillales</taxon>
        <taxon>Lactobacillaceae</taxon>
        <taxon>Fructobacillus</taxon>
    </lineage>
</organism>
<dbReference type="SUPFAM" id="SSF53187">
    <property type="entry name" value="Zn-dependent exopeptidases"/>
    <property type="match status" value="1"/>
</dbReference>
<comment type="catalytic activity">
    <reaction evidence="5">
        <text>N-acetyl-(2S,6S)-2,6-diaminopimelate + H2O = (2S,6S)-2,6-diaminopimelate + acetate</text>
        <dbReference type="Rhea" id="RHEA:20405"/>
        <dbReference type="ChEBI" id="CHEBI:15377"/>
        <dbReference type="ChEBI" id="CHEBI:30089"/>
        <dbReference type="ChEBI" id="CHEBI:57609"/>
        <dbReference type="ChEBI" id="CHEBI:58767"/>
        <dbReference type="EC" id="3.5.1.47"/>
    </reaction>
</comment>
<evidence type="ECO:0000256" key="1">
    <source>
        <dbReference type="ARBA" id="ARBA00022605"/>
    </source>
</evidence>
<feature type="binding site" evidence="6">
    <location>
        <position position="102"/>
    </location>
    <ligand>
        <name>Mn(2+)</name>
        <dbReference type="ChEBI" id="CHEBI:29035"/>
        <label>2</label>
    </ligand>
</feature>
<dbReference type="STRING" id="283737.SAMN05660453_0474"/>
<dbReference type="GO" id="GO:0046872">
    <property type="term" value="F:metal ion binding"/>
    <property type="evidence" value="ECO:0007669"/>
    <property type="project" value="UniProtKB-KW"/>
</dbReference>
<dbReference type="Gene3D" id="3.30.70.360">
    <property type="match status" value="1"/>
</dbReference>
<dbReference type="UniPathway" id="UPA00034">
    <property type="reaction ID" value="UER00024"/>
</dbReference>
<evidence type="ECO:0000313" key="8">
    <source>
        <dbReference type="EMBL" id="SFB86398.1"/>
    </source>
</evidence>
<feature type="active site" evidence="5">
    <location>
        <position position="75"/>
    </location>
</feature>
<keyword evidence="6" id="KW-0479">Metal-binding</keyword>
<evidence type="ECO:0000256" key="2">
    <source>
        <dbReference type="ARBA" id="ARBA00022801"/>
    </source>
</evidence>
<dbReference type="FunFam" id="3.30.70.360:FF:000001">
    <property type="entry name" value="N-acetyldiaminopimelate deacetylase"/>
    <property type="match status" value="1"/>
</dbReference>
<keyword evidence="4 5" id="KW-0457">Lysine biosynthesis</keyword>
<dbReference type="GO" id="GO:0009089">
    <property type="term" value="P:lysine biosynthetic process via diaminopimelate"/>
    <property type="evidence" value="ECO:0007669"/>
    <property type="project" value="UniProtKB-UniRule"/>
</dbReference>
<dbReference type="EMBL" id="FOLI01000001">
    <property type="protein sequence ID" value="SFB86398.1"/>
    <property type="molecule type" value="Genomic_DNA"/>
</dbReference>
<evidence type="ECO:0000256" key="6">
    <source>
        <dbReference type="PIRSR" id="PIRSR005962-1"/>
    </source>
</evidence>
<keyword evidence="2 5" id="KW-0378">Hydrolase</keyword>
<dbReference type="AlphaFoldDB" id="A0A1I1ELN2"/>
<evidence type="ECO:0000256" key="4">
    <source>
        <dbReference type="ARBA" id="ARBA00023154"/>
    </source>
</evidence>
<reference evidence="8 9" key="1">
    <citation type="submission" date="2016-10" db="EMBL/GenBank/DDBJ databases">
        <authorList>
            <person name="de Groot N.N."/>
        </authorList>
    </citation>
    <scope>NUCLEOTIDE SEQUENCE [LARGE SCALE GENOMIC DNA]</scope>
    <source>
        <strain evidence="8 9">DSM 19113</strain>
    </source>
</reference>
<feature type="active site" description="Proton acceptor" evidence="5">
    <location>
        <position position="134"/>
    </location>
</feature>
<dbReference type="InterPro" id="IPR002933">
    <property type="entry name" value="Peptidase_M20"/>
</dbReference>
<dbReference type="PANTHER" id="PTHR11014:SF98">
    <property type="entry name" value="N-ACETYLDIAMINOPIMELATE DEACETYLASE"/>
    <property type="match status" value="1"/>
</dbReference>
<sequence>MSMLTKEDLIQIRRDLHQIPELALEEFQTHDYLLKEIAQFNQEFLTVRELPKLPTAILVRVEGSNPIKTIGYRADIDALPVTEETGLPFSSNHEGVMHACGHDMHMTVALAVLNYFSEHQPKDNMLFFFQPAEEEKCGGLLAYEMGVFEGEWRPDEFYGLHDSPDLPAGTIGCRMGTLFAGSTEVDVDFIGTSGHAAFPHNANDMVVAASAFIGQIQTIVSRSIDPVRSGVITFGKFEAGTIRNVITGKAHLEGTIRGLEQSMIEELVARIKDVAEGIARSFNCEVVPTFEQGGYLPVENNPELTKNFIDYMEANHGDQFKLTEPAMTGEDFGYLLSKIPGTMFWLGVDDSHPLHSSELSPSEDALEPGVKAIVDFLEYRMQEEA</sequence>
<dbReference type="HAMAP" id="MF_01692">
    <property type="entry name" value="DapEL"/>
    <property type="match status" value="1"/>
</dbReference>
<comment type="pathway">
    <text evidence="5">Amino-acid biosynthesis; L-lysine biosynthesis via DAP pathway; LL-2,6-diaminopimelate from (S)-tetrahydrodipicolinate (acetylase route): step 3/3.</text>
</comment>
<protein>
    <recommendedName>
        <fullName evidence="5">N-acetyldiaminopimelate deacetylase</fullName>
        <ecNumber evidence="5">3.5.1.47</ecNumber>
    </recommendedName>
</protein>
<proteinExistence type="inferred from homology"/>
<dbReference type="NCBIfam" id="TIGR01891">
    <property type="entry name" value="amidohydrolases"/>
    <property type="match status" value="1"/>
</dbReference>
<dbReference type="EC" id="3.5.1.47" evidence="5"/>
<dbReference type="Gene3D" id="3.40.630.10">
    <property type="entry name" value="Zn peptidases"/>
    <property type="match status" value="1"/>
</dbReference>
<feature type="binding site" evidence="6">
    <location>
        <position position="355"/>
    </location>
    <ligand>
        <name>Mn(2+)</name>
        <dbReference type="ChEBI" id="CHEBI:29035"/>
        <label>2</label>
    </ligand>
</feature>
<keyword evidence="6" id="KW-0464">Manganese</keyword>
<dbReference type="PIRSF" id="PIRSF005962">
    <property type="entry name" value="Pept_M20D_amidohydro"/>
    <property type="match status" value="1"/>
</dbReference>
<comment type="function">
    <text evidence="5">Catalyzes the conversion of N-acetyl-diaminopimelate to diaminopimelate and acetate.</text>
</comment>
<dbReference type="InterPro" id="IPR017439">
    <property type="entry name" value="Amidohydrolase"/>
</dbReference>
<gene>
    <name evidence="8" type="ORF">SAMN05660453_0474</name>
</gene>
<dbReference type="CDD" id="cd05670">
    <property type="entry name" value="M20_Acy1_YkuR-like"/>
    <property type="match status" value="1"/>
</dbReference>
<evidence type="ECO:0000256" key="3">
    <source>
        <dbReference type="ARBA" id="ARBA00022915"/>
    </source>
</evidence>
<dbReference type="GO" id="GO:0050118">
    <property type="term" value="F:N-acetyldiaminopimelate deacetylase activity"/>
    <property type="evidence" value="ECO:0007669"/>
    <property type="project" value="UniProtKB-UniRule"/>
</dbReference>
<feature type="binding site" evidence="6">
    <location>
        <position position="161"/>
    </location>
    <ligand>
        <name>Mn(2+)</name>
        <dbReference type="ChEBI" id="CHEBI:29035"/>
        <label>2</label>
    </ligand>
</feature>
<comment type="cofactor">
    <cofactor evidence="6">
        <name>Mn(2+)</name>
        <dbReference type="ChEBI" id="CHEBI:29035"/>
    </cofactor>
    <text evidence="6">The Mn(2+) ion enhances activity.</text>
</comment>
<dbReference type="Pfam" id="PF01546">
    <property type="entry name" value="Peptidase_M20"/>
    <property type="match status" value="1"/>
</dbReference>
<evidence type="ECO:0000313" key="9">
    <source>
        <dbReference type="Proteomes" id="UP000199376"/>
    </source>
</evidence>
<dbReference type="RefSeq" id="WP_091501633.1">
    <property type="nucleotide sequence ID" value="NZ_FOLI01000001.1"/>
</dbReference>
<dbReference type="PANTHER" id="PTHR11014">
    <property type="entry name" value="PEPTIDASE M20 FAMILY MEMBER"/>
    <property type="match status" value="1"/>
</dbReference>
<name>A0A1I1ELN2_9LACO</name>
<dbReference type="Pfam" id="PF07687">
    <property type="entry name" value="M20_dimer"/>
    <property type="match status" value="1"/>
</dbReference>
<keyword evidence="9" id="KW-1185">Reference proteome</keyword>
<feature type="domain" description="Peptidase M20 dimerisation" evidence="7">
    <location>
        <begin position="181"/>
        <end position="278"/>
    </location>
</feature>
<dbReference type="GO" id="GO:0019877">
    <property type="term" value="P:diaminopimelate biosynthetic process"/>
    <property type="evidence" value="ECO:0007669"/>
    <property type="project" value="UniProtKB-UniRule"/>
</dbReference>
<dbReference type="InterPro" id="IPR023905">
    <property type="entry name" value="AcetylDAP_deacetylase"/>
</dbReference>
<evidence type="ECO:0000256" key="5">
    <source>
        <dbReference type="HAMAP-Rule" id="MF_01692"/>
    </source>
</evidence>
<feature type="binding site" evidence="6">
    <location>
        <position position="134"/>
    </location>
    <ligand>
        <name>Mn(2+)</name>
        <dbReference type="ChEBI" id="CHEBI:29035"/>
        <label>2</label>
    </ligand>
</feature>
<feature type="binding site" evidence="6">
    <location>
        <position position="100"/>
    </location>
    <ligand>
        <name>Mn(2+)</name>
        <dbReference type="ChEBI" id="CHEBI:29035"/>
        <label>2</label>
    </ligand>
</feature>
<dbReference type="OrthoDB" id="9776731at2"/>
<accession>A0A1I1ELN2</accession>
<dbReference type="SUPFAM" id="SSF55031">
    <property type="entry name" value="Bacterial exopeptidase dimerisation domain"/>
    <property type="match status" value="1"/>
</dbReference>
<dbReference type="InterPro" id="IPR036264">
    <property type="entry name" value="Bact_exopeptidase_dim_dom"/>
</dbReference>
<dbReference type="Proteomes" id="UP000199376">
    <property type="component" value="Unassembled WGS sequence"/>
</dbReference>
<comment type="similarity">
    <text evidence="5">Belongs to the peptidase M20A family. N-acetyldiaminopimelate deacetylase subfamily.</text>
</comment>
<dbReference type="InterPro" id="IPR011650">
    <property type="entry name" value="Peptidase_M20_dimer"/>
</dbReference>
<keyword evidence="3 5" id="KW-0220">Diaminopimelate biosynthesis</keyword>